<reference evidence="7" key="1">
    <citation type="submission" date="2020-07" db="EMBL/GenBank/DDBJ databases">
        <title>Genome sequences of bacteria associated with the marine, planktonic diatom Thalassiosira profunda strain ECT2AJA-044.</title>
        <authorList>
            <person name="Gargas C.B."/>
            <person name="Roberts W.R."/>
            <person name="Alverson A.J."/>
        </authorList>
    </citation>
    <scope>NUCLEOTIDE SEQUENCE</scope>
    <source>
        <strain evidence="7">ECT2AJA-044</strain>
    </source>
</reference>
<organism evidence="7 8">
    <name type="scientific">Cognatishimia activa</name>
    <dbReference type="NCBI Taxonomy" id="1715691"/>
    <lineage>
        <taxon>Bacteria</taxon>
        <taxon>Pseudomonadati</taxon>
        <taxon>Pseudomonadota</taxon>
        <taxon>Alphaproteobacteria</taxon>
        <taxon>Rhodobacterales</taxon>
        <taxon>Paracoccaceae</taxon>
        <taxon>Cognatishimia</taxon>
    </lineage>
</organism>
<sequence length="158" mass="17428">MGPQPDIIQTPSPNFGPRKGGATPSLIVVHYTAMETATAALERLCDPQFEVSAHYLISAQGEIHQLVAEDMRAWHAGAGQWGDITDVNSHSIGIELDNRGDHPFAHPQIEALCALLPAIMHRWDIPFENIIGHSDSAPGRKIDPGPRFDWQRLRRALT</sequence>
<evidence type="ECO:0000313" key="8">
    <source>
        <dbReference type="Proteomes" id="UP000665026"/>
    </source>
</evidence>
<evidence type="ECO:0000256" key="5">
    <source>
        <dbReference type="SAM" id="MobiDB-lite"/>
    </source>
</evidence>
<dbReference type="PANTHER" id="PTHR30417:SF1">
    <property type="entry name" value="N-ACETYLMURAMOYL-L-ALANINE AMIDASE AMID"/>
    <property type="match status" value="1"/>
</dbReference>
<comment type="catalytic activity">
    <reaction evidence="1">
        <text>Hydrolyzes the link between N-acetylmuramoyl residues and L-amino acid residues in certain cell-wall glycopeptides.</text>
        <dbReference type="EC" id="3.5.1.28"/>
    </reaction>
</comment>
<keyword evidence="4" id="KW-0961">Cell wall biogenesis/degradation</keyword>
<evidence type="ECO:0000256" key="1">
    <source>
        <dbReference type="ARBA" id="ARBA00001561"/>
    </source>
</evidence>
<dbReference type="InterPro" id="IPR036505">
    <property type="entry name" value="Amidase/PGRP_sf"/>
</dbReference>
<accession>A0A975EN88</accession>
<keyword evidence="3" id="KW-0378">Hydrolase</keyword>
<dbReference type="GO" id="GO:0009253">
    <property type="term" value="P:peptidoglycan catabolic process"/>
    <property type="evidence" value="ECO:0007669"/>
    <property type="project" value="InterPro"/>
</dbReference>
<dbReference type="SUPFAM" id="SSF55846">
    <property type="entry name" value="N-acetylmuramoyl-L-alanine amidase-like"/>
    <property type="match status" value="1"/>
</dbReference>
<evidence type="ECO:0000313" key="7">
    <source>
        <dbReference type="EMBL" id="QTN35258.1"/>
    </source>
</evidence>
<protein>
    <recommendedName>
        <fullName evidence="2">N-acetylmuramoyl-L-alanine amidase</fullName>
        <ecNumber evidence="2">3.5.1.28</ecNumber>
    </recommendedName>
</protein>
<dbReference type="EC" id="3.5.1.28" evidence="2"/>
<dbReference type="EMBL" id="CP060010">
    <property type="protein sequence ID" value="QTN35258.1"/>
    <property type="molecule type" value="Genomic_DNA"/>
</dbReference>
<gene>
    <name evidence="7" type="ORF">HZ995_12305</name>
</gene>
<name>A0A975EN88_9RHOB</name>
<dbReference type="SMART" id="SM00644">
    <property type="entry name" value="Ami_2"/>
    <property type="match status" value="1"/>
</dbReference>
<evidence type="ECO:0000259" key="6">
    <source>
        <dbReference type="SMART" id="SM00644"/>
    </source>
</evidence>
<dbReference type="Pfam" id="PF01510">
    <property type="entry name" value="Amidase_2"/>
    <property type="match status" value="1"/>
</dbReference>
<dbReference type="Proteomes" id="UP000665026">
    <property type="component" value="Chromosome"/>
</dbReference>
<dbReference type="AlphaFoldDB" id="A0A975EN88"/>
<dbReference type="KEGG" id="cact:HZ995_12305"/>
<feature type="domain" description="N-acetylmuramoyl-L-alanine amidase" evidence="6">
    <location>
        <begin position="12"/>
        <end position="145"/>
    </location>
</feature>
<dbReference type="GO" id="GO:0008745">
    <property type="term" value="F:N-acetylmuramoyl-L-alanine amidase activity"/>
    <property type="evidence" value="ECO:0007669"/>
    <property type="project" value="UniProtKB-EC"/>
</dbReference>
<evidence type="ECO:0000256" key="2">
    <source>
        <dbReference type="ARBA" id="ARBA00011901"/>
    </source>
</evidence>
<dbReference type="CDD" id="cd06583">
    <property type="entry name" value="PGRP"/>
    <property type="match status" value="1"/>
</dbReference>
<dbReference type="GO" id="GO:0009254">
    <property type="term" value="P:peptidoglycan turnover"/>
    <property type="evidence" value="ECO:0007669"/>
    <property type="project" value="TreeGrafter"/>
</dbReference>
<evidence type="ECO:0000256" key="4">
    <source>
        <dbReference type="ARBA" id="ARBA00023316"/>
    </source>
</evidence>
<evidence type="ECO:0000256" key="3">
    <source>
        <dbReference type="ARBA" id="ARBA00022801"/>
    </source>
</evidence>
<feature type="region of interest" description="Disordered" evidence="5">
    <location>
        <begin position="1"/>
        <end position="20"/>
    </location>
</feature>
<dbReference type="Gene3D" id="3.40.80.10">
    <property type="entry name" value="Peptidoglycan recognition protein-like"/>
    <property type="match status" value="1"/>
</dbReference>
<dbReference type="PANTHER" id="PTHR30417">
    <property type="entry name" value="N-ACETYLMURAMOYL-L-ALANINE AMIDASE AMID"/>
    <property type="match status" value="1"/>
</dbReference>
<proteinExistence type="predicted"/>
<dbReference type="GO" id="GO:0071555">
    <property type="term" value="P:cell wall organization"/>
    <property type="evidence" value="ECO:0007669"/>
    <property type="project" value="UniProtKB-KW"/>
</dbReference>
<dbReference type="InterPro" id="IPR051206">
    <property type="entry name" value="NAMLAA_amidase_2"/>
</dbReference>
<dbReference type="InterPro" id="IPR002502">
    <property type="entry name" value="Amidase_domain"/>
</dbReference>